<dbReference type="EMBL" id="FO117623">
    <property type="protein sequence ID" value="CCG02169.1"/>
    <property type="molecule type" value="Genomic_DNA"/>
</dbReference>
<name>H6RWV7_BLASD</name>
<reference evidence="4" key="2">
    <citation type="submission" date="2012-02" db="EMBL/GenBank/DDBJ databases">
        <title>Complete genome sequence of Blastococcus saxobsidens strain DD2.</title>
        <authorList>
            <person name="Genoscope."/>
        </authorList>
    </citation>
    <scope>NUCLEOTIDE SEQUENCE [LARGE SCALE GENOMIC DNA]</scope>
    <source>
        <strain evidence="4">DD2</strain>
    </source>
</reference>
<keyword evidence="4" id="KW-1185">Reference proteome</keyword>
<feature type="compositionally biased region" description="Basic residues" evidence="2">
    <location>
        <begin position="216"/>
        <end position="226"/>
    </location>
</feature>
<dbReference type="HOGENOM" id="CLU_1010724_0_0_11"/>
<feature type="region of interest" description="Disordered" evidence="2">
    <location>
        <begin position="151"/>
        <end position="275"/>
    </location>
</feature>
<accession>H6RWV7</accession>
<keyword evidence="1" id="KW-0175">Coiled coil</keyword>
<evidence type="ECO:0000313" key="3">
    <source>
        <dbReference type="EMBL" id="CCG02169.1"/>
    </source>
</evidence>
<sequence length="275" mass="28510">MFEPWLCTGGKHLAPATGGSCPCGMVTRIPAPERPAADPSVEVLAMRAQYLDEWCESLEAAASRVLRELEAAASRVLRELEAAASRPLRDQADRLMVALSTTGLVLSAGDADGLVVALNKAAQPAALSYSTPRPAAAQEVVEPALESARATLSAGGNSAPSEFDARRAEVAASATASSHNAGEADTLSPPASGDASAPRRPFRQGVGRDRSADRQGRKRAGKKAGQKYRQQPSRAKRPYSADGVIYPPASRAGDCPTGSPGIFGEHGPEALSEAA</sequence>
<dbReference type="KEGG" id="bsd:BLASA_1228"/>
<feature type="compositionally biased region" description="Basic and acidic residues" evidence="2">
    <location>
        <begin position="206"/>
        <end position="215"/>
    </location>
</feature>
<proteinExistence type="predicted"/>
<protein>
    <submittedName>
        <fullName evidence="3">Uncharacterized protein</fullName>
    </submittedName>
</protein>
<dbReference type="Proteomes" id="UP000007517">
    <property type="component" value="Chromosome"/>
</dbReference>
<organism evidence="3 4">
    <name type="scientific">Blastococcus saxobsidens (strain DD2)</name>
    <dbReference type="NCBI Taxonomy" id="1146883"/>
    <lineage>
        <taxon>Bacteria</taxon>
        <taxon>Bacillati</taxon>
        <taxon>Actinomycetota</taxon>
        <taxon>Actinomycetes</taxon>
        <taxon>Geodermatophilales</taxon>
        <taxon>Geodermatophilaceae</taxon>
        <taxon>Blastococcus</taxon>
    </lineage>
</organism>
<dbReference type="AlphaFoldDB" id="H6RWV7"/>
<evidence type="ECO:0000256" key="2">
    <source>
        <dbReference type="SAM" id="MobiDB-lite"/>
    </source>
</evidence>
<evidence type="ECO:0000313" key="4">
    <source>
        <dbReference type="Proteomes" id="UP000007517"/>
    </source>
</evidence>
<gene>
    <name evidence="3" type="ordered locus">BLASA_1228</name>
</gene>
<reference evidence="3 4" key="1">
    <citation type="journal article" date="2012" name="J. Bacteriol.">
        <title>Genome Sequence of Blastococcus saxobsidens DD2, a Stone-Inhabiting Bacterium.</title>
        <authorList>
            <person name="Chouaia B."/>
            <person name="Crotti E."/>
            <person name="Brusetti L."/>
            <person name="Daffonchio D."/>
            <person name="Essoussi I."/>
            <person name="Nouioui I."/>
            <person name="Sbissi I."/>
            <person name="Ghodhbane-Gtari F."/>
            <person name="Gtari M."/>
            <person name="Vacherie B."/>
            <person name="Barbe V."/>
            <person name="Medigue C."/>
            <person name="Gury J."/>
            <person name="Pujic P."/>
            <person name="Normand P."/>
        </authorList>
    </citation>
    <scope>NUCLEOTIDE SEQUENCE [LARGE SCALE GENOMIC DNA]</scope>
    <source>
        <strain evidence="3 4">DD2</strain>
    </source>
</reference>
<feature type="coiled-coil region" evidence="1">
    <location>
        <begin position="55"/>
        <end position="86"/>
    </location>
</feature>
<evidence type="ECO:0000256" key="1">
    <source>
        <dbReference type="SAM" id="Coils"/>
    </source>
</evidence>